<name>A0A8T2R4X3_CERRI</name>
<organism evidence="1 2">
    <name type="scientific">Ceratopteris richardii</name>
    <name type="common">Triangle waterfern</name>
    <dbReference type="NCBI Taxonomy" id="49495"/>
    <lineage>
        <taxon>Eukaryota</taxon>
        <taxon>Viridiplantae</taxon>
        <taxon>Streptophyta</taxon>
        <taxon>Embryophyta</taxon>
        <taxon>Tracheophyta</taxon>
        <taxon>Polypodiopsida</taxon>
        <taxon>Polypodiidae</taxon>
        <taxon>Polypodiales</taxon>
        <taxon>Pteridineae</taxon>
        <taxon>Pteridaceae</taxon>
        <taxon>Parkerioideae</taxon>
        <taxon>Ceratopteris</taxon>
    </lineage>
</organism>
<protein>
    <submittedName>
        <fullName evidence="1">Uncharacterized protein</fullName>
    </submittedName>
</protein>
<dbReference type="EMBL" id="CM035434">
    <property type="protein sequence ID" value="KAH7291422.1"/>
    <property type="molecule type" value="Genomic_DNA"/>
</dbReference>
<sequence>MKESIQKRRPNSLKSGSSLFQQRRSFMVLCGPHRHAPLPLLWRRITSRKMQELLSNRSKKCFHVPALESTCSISSCGHAVYSNSFSKKYCFCRRIIYSCTENDPILSLS</sequence>
<dbReference type="AlphaFoldDB" id="A0A8T2R4X3"/>
<dbReference type="Proteomes" id="UP000825935">
    <property type="component" value="Chromosome 29"/>
</dbReference>
<comment type="caution">
    <text evidence="1">The sequence shown here is derived from an EMBL/GenBank/DDBJ whole genome shotgun (WGS) entry which is preliminary data.</text>
</comment>
<evidence type="ECO:0000313" key="1">
    <source>
        <dbReference type="EMBL" id="KAH7291422.1"/>
    </source>
</evidence>
<proteinExistence type="predicted"/>
<gene>
    <name evidence="1" type="ORF">KP509_29G016400</name>
</gene>
<accession>A0A8T2R4X3</accession>
<keyword evidence="2" id="KW-1185">Reference proteome</keyword>
<evidence type="ECO:0000313" key="2">
    <source>
        <dbReference type="Proteomes" id="UP000825935"/>
    </source>
</evidence>
<reference evidence="1" key="1">
    <citation type="submission" date="2021-08" db="EMBL/GenBank/DDBJ databases">
        <title>WGS assembly of Ceratopteris richardii.</title>
        <authorList>
            <person name="Marchant D.B."/>
            <person name="Chen G."/>
            <person name="Jenkins J."/>
            <person name="Shu S."/>
            <person name="Leebens-Mack J."/>
            <person name="Grimwood J."/>
            <person name="Schmutz J."/>
            <person name="Soltis P."/>
            <person name="Soltis D."/>
            <person name="Chen Z.-H."/>
        </authorList>
    </citation>
    <scope>NUCLEOTIDE SEQUENCE</scope>
    <source>
        <strain evidence="1">Whitten #5841</strain>
        <tissue evidence="1">Leaf</tissue>
    </source>
</reference>